<feature type="compositionally biased region" description="Low complexity" evidence="6">
    <location>
        <begin position="378"/>
        <end position="392"/>
    </location>
</feature>
<proteinExistence type="predicted"/>
<dbReference type="Gene3D" id="1.10.510.10">
    <property type="entry name" value="Transferase(Phosphotransferase) domain 1"/>
    <property type="match status" value="1"/>
</dbReference>
<accession>A0ABU1IML1</accession>
<dbReference type="InterPro" id="IPR011009">
    <property type="entry name" value="Kinase-like_dom_sf"/>
</dbReference>
<feature type="binding site" evidence="5">
    <location>
        <position position="41"/>
    </location>
    <ligand>
        <name>ATP</name>
        <dbReference type="ChEBI" id="CHEBI:30616"/>
    </ligand>
</feature>
<dbReference type="SMART" id="SM00220">
    <property type="entry name" value="S_TKc"/>
    <property type="match status" value="1"/>
</dbReference>
<feature type="region of interest" description="Disordered" evidence="6">
    <location>
        <begin position="279"/>
        <end position="301"/>
    </location>
</feature>
<keyword evidence="10" id="KW-1185">Reference proteome</keyword>
<feature type="domain" description="Protein kinase" evidence="8">
    <location>
        <begin position="12"/>
        <end position="272"/>
    </location>
</feature>
<evidence type="ECO:0000259" key="8">
    <source>
        <dbReference type="PROSITE" id="PS50011"/>
    </source>
</evidence>
<evidence type="ECO:0000256" key="6">
    <source>
        <dbReference type="SAM" id="MobiDB-lite"/>
    </source>
</evidence>
<feature type="region of interest" description="Disordered" evidence="6">
    <location>
        <begin position="360"/>
        <end position="398"/>
    </location>
</feature>
<dbReference type="InterPro" id="IPR017441">
    <property type="entry name" value="Protein_kinase_ATP_BS"/>
</dbReference>
<evidence type="ECO:0000313" key="10">
    <source>
        <dbReference type="Proteomes" id="UP001185012"/>
    </source>
</evidence>
<dbReference type="Pfam" id="PF00069">
    <property type="entry name" value="Pkinase"/>
    <property type="match status" value="1"/>
</dbReference>
<dbReference type="SUPFAM" id="SSF56112">
    <property type="entry name" value="Protein kinase-like (PK-like)"/>
    <property type="match status" value="1"/>
</dbReference>
<sequence>MVLEGKTLGGRYEVIQRVGGGGMAVVYLAIDRMLKRRVAIKVMNDSLSHDQDFIRRFHREARAAGSLSHPNIVNVYDVSCEGDTHYMVMEFIQGESLMEKIRSAGFIPAEEAARISLQILEGLRHVHKNGIIHRDVKPHNIMSTRDGRYKVTDFGVSRLSRASAITQTGYVMGSVHYFSPEQAKGTKTSRTSDLYSLGVVLFEMVTGCLPFESNEAIAIALKHIQDPTPDPRTIRPEIPEPLCQVIFRAMAKDPSGRYQSADEMIADLKAFLNGQPLEKKQSAATGETVRQKSHLDSGKENHTVTRWKAPLDLHLLKKKIMQLEGKKKWILAVAAALLLFAFIGIYLSYDSQKTAAEGVESADKAPDSATYVQKELSDSSGNSDSPDSSPSSPEEELDEYNWWADTPSNDSFWDITSLTEGTSGNYYIEVSTHSSMGQFYYDVIIADGRGERKWNTGQVNVPEDEGEFTRVEFTVSIPLEDLPNRGAVKVIIYSNDFDRIEHVLQRWG</sequence>
<organism evidence="9 10">
    <name type="scientific">Desmospora profundinema</name>
    <dbReference type="NCBI Taxonomy" id="1571184"/>
    <lineage>
        <taxon>Bacteria</taxon>
        <taxon>Bacillati</taxon>
        <taxon>Bacillota</taxon>
        <taxon>Bacilli</taxon>
        <taxon>Bacillales</taxon>
        <taxon>Thermoactinomycetaceae</taxon>
        <taxon>Desmospora</taxon>
    </lineage>
</organism>
<evidence type="ECO:0000256" key="4">
    <source>
        <dbReference type="ARBA" id="ARBA00022840"/>
    </source>
</evidence>
<evidence type="ECO:0000256" key="2">
    <source>
        <dbReference type="ARBA" id="ARBA00022741"/>
    </source>
</evidence>
<dbReference type="InterPro" id="IPR000719">
    <property type="entry name" value="Prot_kinase_dom"/>
</dbReference>
<dbReference type="RefSeq" id="WP_309865188.1">
    <property type="nucleotide sequence ID" value="NZ_JAVDQG010000004.1"/>
</dbReference>
<dbReference type="EMBL" id="JAVDQG010000004">
    <property type="protein sequence ID" value="MDR6225936.1"/>
    <property type="molecule type" value="Genomic_DNA"/>
</dbReference>
<dbReference type="PANTHER" id="PTHR43289">
    <property type="entry name" value="MITOGEN-ACTIVATED PROTEIN KINASE KINASE KINASE 20-RELATED"/>
    <property type="match status" value="1"/>
</dbReference>
<comment type="caution">
    <text evidence="9">The sequence shown here is derived from an EMBL/GenBank/DDBJ whole genome shotgun (WGS) entry which is preliminary data.</text>
</comment>
<keyword evidence="1" id="KW-0808">Transferase</keyword>
<gene>
    <name evidence="9" type="ORF">JOE21_001942</name>
</gene>
<evidence type="ECO:0000256" key="5">
    <source>
        <dbReference type="PROSITE-ProRule" id="PRU10141"/>
    </source>
</evidence>
<name>A0ABU1IML1_9BACL</name>
<dbReference type="Proteomes" id="UP001185012">
    <property type="component" value="Unassembled WGS sequence"/>
</dbReference>
<protein>
    <submittedName>
        <fullName evidence="9">Serine/threonine protein kinase</fullName>
    </submittedName>
</protein>
<dbReference type="GO" id="GO:0004674">
    <property type="term" value="F:protein serine/threonine kinase activity"/>
    <property type="evidence" value="ECO:0007669"/>
    <property type="project" value="UniProtKB-KW"/>
</dbReference>
<keyword evidence="7" id="KW-1133">Transmembrane helix</keyword>
<feature type="compositionally biased region" description="Basic and acidic residues" evidence="6">
    <location>
        <begin position="289"/>
        <end position="301"/>
    </location>
</feature>
<evidence type="ECO:0000256" key="1">
    <source>
        <dbReference type="ARBA" id="ARBA00022679"/>
    </source>
</evidence>
<keyword evidence="7" id="KW-0812">Transmembrane</keyword>
<evidence type="ECO:0000256" key="7">
    <source>
        <dbReference type="SAM" id="Phobius"/>
    </source>
</evidence>
<dbReference type="PROSITE" id="PS50011">
    <property type="entry name" value="PROTEIN_KINASE_DOM"/>
    <property type="match status" value="1"/>
</dbReference>
<keyword evidence="4 5" id="KW-0067">ATP-binding</keyword>
<keyword evidence="7" id="KW-0472">Membrane</keyword>
<keyword evidence="9" id="KW-0723">Serine/threonine-protein kinase</keyword>
<keyword evidence="2 5" id="KW-0547">Nucleotide-binding</keyword>
<keyword evidence="3 9" id="KW-0418">Kinase</keyword>
<dbReference type="PANTHER" id="PTHR43289:SF34">
    <property type="entry name" value="SERINE_THREONINE-PROTEIN KINASE YBDM-RELATED"/>
    <property type="match status" value="1"/>
</dbReference>
<dbReference type="PROSITE" id="PS00107">
    <property type="entry name" value="PROTEIN_KINASE_ATP"/>
    <property type="match status" value="1"/>
</dbReference>
<evidence type="ECO:0000313" key="9">
    <source>
        <dbReference type="EMBL" id="MDR6225936.1"/>
    </source>
</evidence>
<evidence type="ECO:0000256" key="3">
    <source>
        <dbReference type="ARBA" id="ARBA00022777"/>
    </source>
</evidence>
<feature type="transmembrane region" description="Helical" evidence="7">
    <location>
        <begin position="329"/>
        <end position="349"/>
    </location>
</feature>
<reference evidence="9 10" key="1">
    <citation type="submission" date="2023-07" db="EMBL/GenBank/DDBJ databases">
        <title>Genomic Encyclopedia of Type Strains, Phase IV (KMG-IV): sequencing the most valuable type-strain genomes for metagenomic binning, comparative biology and taxonomic classification.</title>
        <authorList>
            <person name="Goeker M."/>
        </authorList>
    </citation>
    <scope>NUCLEOTIDE SEQUENCE [LARGE SCALE GENOMIC DNA]</scope>
    <source>
        <strain evidence="9 10">DSM 45903</strain>
    </source>
</reference>
<dbReference type="Gene3D" id="3.30.200.20">
    <property type="entry name" value="Phosphorylase Kinase, domain 1"/>
    <property type="match status" value="1"/>
</dbReference>
<dbReference type="CDD" id="cd14014">
    <property type="entry name" value="STKc_PknB_like"/>
    <property type="match status" value="1"/>
</dbReference>